<comment type="caution">
    <text evidence="1">The sequence shown here is derived from an EMBL/GenBank/DDBJ whole genome shotgun (WGS) entry which is preliminary data.</text>
</comment>
<sequence>MFKHEVSKHEVSKHELLARTARAKVANNKLIQAIGKNKDLRLNHVKPYDFSAMATFCLGRNITEWCTFNHGGFVVISSP</sequence>
<proteinExistence type="predicted"/>
<name>A0AA37WPP8_9GAMM</name>
<keyword evidence="2" id="KW-1185">Reference proteome</keyword>
<accession>A0AA37WPP8</accession>
<protein>
    <submittedName>
        <fullName evidence="1">Uncharacterized protein</fullName>
    </submittedName>
</protein>
<evidence type="ECO:0000313" key="2">
    <source>
        <dbReference type="Proteomes" id="UP001156870"/>
    </source>
</evidence>
<organism evidence="1 2">
    <name type="scientific">Marinibactrum halimedae</name>
    <dbReference type="NCBI Taxonomy" id="1444977"/>
    <lineage>
        <taxon>Bacteria</taxon>
        <taxon>Pseudomonadati</taxon>
        <taxon>Pseudomonadota</taxon>
        <taxon>Gammaproteobacteria</taxon>
        <taxon>Cellvibrionales</taxon>
        <taxon>Cellvibrionaceae</taxon>
        <taxon>Marinibactrum</taxon>
    </lineage>
</organism>
<reference evidence="1 2" key="1">
    <citation type="journal article" date="2014" name="Int. J. Syst. Evol. Microbiol.">
        <title>Complete genome sequence of Corynebacterium casei LMG S-19264T (=DSM 44701T), isolated from a smear-ripened cheese.</title>
        <authorList>
            <consortium name="US DOE Joint Genome Institute (JGI-PGF)"/>
            <person name="Walter F."/>
            <person name="Albersmeier A."/>
            <person name="Kalinowski J."/>
            <person name="Ruckert C."/>
        </authorList>
    </citation>
    <scope>NUCLEOTIDE SEQUENCE [LARGE SCALE GENOMIC DNA]</scope>
    <source>
        <strain evidence="1 2">NBRC 110095</strain>
    </source>
</reference>
<dbReference type="AlphaFoldDB" id="A0AA37WPP8"/>
<evidence type="ECO:0000313" key="1">
    <source>
        <dbReference type="EMBL" id="GLS27201.1"/>
    </source>
</evidence>
<dbReference type="EMBL" id="BSPD01000067">
    <property type="protein sequence ID" value="GLS27201.1"/>
    <property type="molecule type" value="Genomic_DNA"/>
</dbReference>
<gene>
    <name evidence="1" type="ORF">GCM10007877_29200</name>
</gene>
<dbReference type="Proteomes" id="UP001156870">
    <property type="component" value="Unassembled WGS sequence"/>
</dbReference>